<dbReference type="GO" id="GO:0005634">
    <property type="term" value="C:nucleus"/>
    <property type="evidence" value="ECO:0007669"/>
    <property type="project" value="UniProtKB-SubCell"/>
</dbReference>
<comment type="cofactor">
    <cofactor evidence="1 13">
        <name>Mg(2+)</name>
        <dbReference type="ChEBI" id="CHEBI:18420"/>
    </cofactor>
</comment>
<dbReference type="InterPro" id="IPR047416">
    <property type="entry name" value="XPF_nuclease_Mus81"/>
</dbReference>
<dbReference type="FunFam" id="1.10.150.110:FF:000001">
    <property type="entry name" value="Putative Crossover junction endonuclease MUS81"/>
    <property type="match status" value="1"/>
</dbReference>
<dbReference type="GO" id="GO:0003677">
    <property type="term" value="F:DNA binding"/>
    <property type="evidence" value="ECO:0007669"/>
    <property type="project" value="UniProtKB-UniRule"/>
</dbReference>
<dbReference type="Pfam" id="PF02732">
    <property type="entry name" value="ERCC4"/>
    <property type="match status" value="1"/>
</dbReference>
<keyword evidence="6 13" id="KW-0255">Endonuclease</keyword>
<evidence type="ECO:0000256" key="9">
    <source>
        <dbReference type="ARBA" id="ARBA00022842"/>
    </source>
</evidence>
<feature type="region of interest" description="Disordered" evidence="14">
    <location>
        <begin position="264"/>
        <end position="294"/>
    </location>
</feature>
<feature type="domain" description="ERCC4" evidence="15">
    <location>
        <begin position="311"/>
        <end position="410"/>
    </location>
</feature>
<evidence type="ECO:0000256" key="12">
    <source>
        <dbReference type="ARBA" id="ARBA00023242"/>
    </source>
</evidence>
<evidence type="ECO:0000313" key="16">
    <source>
        <dbReference type="EMBL" id="KAJ3665737.1"/>
    </source>
</evidence>
<dbReference type="SUPFAM" id="SSF47802">
    <property type="entry name" value="DNA polymerase beta, N-terminal domain-like"/>
    <property type="match status" value="1"/>
</dbReference>
<dbReference type="FunFam" id="3.40.50.10130:FF:000003">
    <property type="entry name" value="Crossover junction endonuclease MUS81"/>
    <property type="match status" value="1"/>
</dbReference>
<dbReference type="PANTHER" id="PTHR13451">
    <property type="entry name" value="CLASS II CROSSOVER JUNCTION ENDONUCLEASE MUS81"/>
    <property type="match status" value="1"/>
</dbReference>
<comment type="caution">
    <text evidence="16">The sequence shown here is derived from an EMBL/GenBank/DDBJ whole genome shotgun (WGS) entry which is preliminary data.</text>
</comment>
<gene>
    <name evidence="16" type="ORF">Zmor_001216</name>
</gene>
<dbReference type="GO" id="GO:0006308">
    <property type="term" value="P:DNA catabolic process"/>
    <property type="evidence" value="ECO:0007669"/>
    <property type="project" value="UniProtKB-UniRule"/>
</dbReference>
<evidence type="ECO:0000256" key="2">
    <source>
        <dbReference type="ARBA" id="ARBA00004123"/>
    </source>
</evidence>
<protein>
    <recommendedName>
        <fullName evidence="13">Crossover junction endonuclease MUS81</fullName>
        <ecNumber evidence="13">3.1.22.-</ecNumber>
    </recommendedName>
</protein>
<name>A0AA38MSG8_9CUCU</name>
<organism evidence="16 17">
    <name type="scientific">Zophobas morio</name>
    <dbReference type="NCBI Taxonomy" id="2755281"/>
    <lineage>
        <taxon>Eukaryota</taxon>
        <taxon>Metazoa</taxon>
        <taxon>Ecdysozoa</taxon>
        <taxon>Arthropoda</taxon>
        <taxon>Hexapoda</taxon>
        <taxon>Insecta</taxon>
        <taxon>Pterygota</taxon>
        <taxon>Neoptera</taxon>
        <taxon>Endopterygota</taxon>
        <taxon>Coleoptera</taxon>
        <taxon>Polyphaga</taxon>
        <taxon>Cucujiformia</taxon>
        <taxon>Tenebrionidae</taxon>
        <taxon>Zophobas</taxon>
    </lineage>
</organism>
<dbReference type="SMART" id="SM00891">
    <property type="entry name" value="ERCC4"/>
    <property type="match status" value="1"/>
</dbReference>
<evidence type="ECO:0000256" key="7">
    <source>
        <dbReference type="ARBA" id="ARBA00022763"/>
    </source>
</evidence>
<dbReference type="EC" id="3.1.22.-" evidence="13"/>
<keyword evidence="10 13" id="KW-0233">DNA recombination</keyword>
<feature type="compositionally biased region" description="Basic and acidic residues" evidence="14">
    <location>
        <begin position="270"/>
        <end position="280"/>
    </location>
</feature>
<dbReference type="GO" id="GO:0046872">
    <property type="term" value="F:metal ion binding"/>
    <property type="evidence" value="ECO:0007669"/>
    <property type="project" value="UniProtKB-UniRule"/>
</dbReference>
<dbReference type="InterPro" id="IPR006166">
    <property type="entry name" value="ERCC4_domain"/>
</dbReference>
<feature type="compositionally biased region" description="Low complexity" evidence="14">
    <location>
        <begin position="284"/>
        <end position="294"/>
    </location>
</feature>
<dbReference type="Gene3D" id="1.10.10.10">
    <property type="entry name" value="Winged helix-like DNA-binding domain superfamily/Winged helix DNA-binding domain"/>
    <property type="match status" value="1"/>
</dbReference>
<dbReference type="Proteomes" id="UP001168821">
    <property type="component" value="Unassembled WGS sequence"/>
</dbReference>
<dbReference type="EMBL" id="JALNTZ010000001">
    <property type="protein sequence ID" value="KAJ3665737.1"/>
    <property type="molecule type" value="Genomic_DNA"/>
</dbReference>
<keyword evidence="4 13" id="KW-0540">Nuclease</keyword>
<dbReference type="Gene3D" id="3.40.50.10130">
    <property type="match status" value="1"/>
</dbReference>
<keyword evidence="7 13" id="KW-0227">DNA damage</keyword>
<dbReference type="GO" id="GO:0000727">
    <property type="term" value="P:double-strand break repair via break-induced replication"/>
    <property type="evidence" value="ECO:0007669"/>
    <property type="project" value="UniProtKB-UniRule"/>
</dbReference>
<dbReference type="GO" id="GO:0000712">
    <property type="term" value="P:resolution of meiotic recombination intermediates"/>
    <property type="evidence" value="ECO:0007669"/>
    <property type="project" value="TreeGrafter"/>
</dbReference>
<evidence type="ECO:0000256" key="4">
    <source>
        <dbReference type="ARBA" id="ARBA00022722"/>
    </source>
</evidence>
<evidence type="ECO:0000313" key="17">
    <source>
        <dbReference type="Proteomes" id="UP001168821"/>
    </source>
</evidence>
<evidence type="ECO:0000256" key="11">
    <source>
        <dbReference type="ARBA" id="ARBA00023204"/>
    </source>
</evidence>
<dbReference type="FunFam" id="1.10.10.10:FF:000307">
    <property type="entry name" value="Crossover junction endonuclease MUS81"/>
    <property type="match status" value="1"/>
</dbReference>
<proteinExistence type="inferred from homology"/>
<dbReference type="Gene3D" id="1.10.150.670">
    <property type="entry name" value="Crossover junction endonuclease EME1, DNA-binding domain"/>
    <property type="match status" value="1"/>
</dbReference>
<reference evidence="16" key="1">
    <citation type="journal article" date="2023" name="G3 (Bethesda)">
        <title>Whole genome assemblies of Zophobas morio and Tenebrio molitor.</title>
        <authorList>
            <person name="Kaur S."/>
            <person name="Stinson S.A."/>
            <person name="diCenzo G.C."/>
        </authorList>
    </citation>
    <scope>NUCLEOTIDE SEQUENCE</scope>
    <source>
        <strain evidence="16">QUZm001</strain>
    </source>
</reference>
<sequence length="581" mass="66076">MGDNNNKKRVTVKHKHPNPLFEQWLIEWRDKAKEKDSKMQYCFSMALSTLRKYPLPLESGKDCKILKGFGEKLCKMLDDKLKQHKGENNVATSHRVPSVNKVQSNVKQKPKPISPEKKTHKEYIPQHGSGAFAILVTLYEKSTEPGYPGYLSKKEIIESGQHLCNVSFTKPGPDSRYTGWSSMKTLLEKNLVTKQGNPSRFTLTNDGSTLADKLYIQLKVEEFHKLEEKEEVKITPVSLGCSDEPSTSGLGSDVITLPSCSGVSTKQRKHTDLPKKKSDPIWRQTSTNSTSSQSSIAHETVILAPNSFEIILLVDNQELNGSKMDLENDPIIRSLKNLNILHEVRDLKVGDYTWICRDNCGNEVILPYIVERKRMDDFGSSIKDDRFHEQKFRLKQCGVQNLIYLIESYGKNEHVGLPINTLYQAAINTLVHDGFSVKFTENGKASCEYLACITNFLVNIFKKKTLVSCPKEDLPLLNLEDDLIHLMLFKEFNKSSTKSRHFKVKEMFVRHLLQIKGMSVDKALAIVEKYPTPLLLKLKYDEVGIIQGEKLLYSIQYGTLKKNVGPVLSKTVFQFFTSDCY</sequence>
<dbReference type="InterPro" id="IPR036388">
    <property type="entry name" value="WH-like_DNA-bd_sf"/>
</dbReference>
<dbReference type="AlphaFoldDB" id="A0AA38MSG8"/>
<evidence type="ECO:0000256" key="10">
    <source>
        <dbReference type="ARBA" id="ARBA00023172"/>
    </source>
</evidence>
<dbReference type="InterPro" id="IPR047417">
    <property type="entry name" value="WHD_MUS81"/>
</dbReference>
<comment type="similarity">
    <text evidence="3 13">Belongs to the XPF family.</text>
</comment>
<evidence type="ECO:0000256" key="8">
    <source>
        <dbReference type="ARBA" id="ARBA00022801"/>
    </source>
</evidence>
<comment type="function">
    <text evidence="13">Interacts with EME1 to form a DNA structure-specific endonuclease with substrate preference for branched DNA structures with a 5'-end at the branch nick. Typical substrates include 3'-flap structures, D-loops, replication forks and nicked Holliday junctions. May be required in mitosis for the processing of stalled or collapsed replication fork intermediates. May be required in meiosis for the repair of meiosis-specific double strand breaks subsequent to single-end invasion (SEI).</text>
</comment>
<dbReference type="GO" id="GO:0048476">
    <property type="term" value="C:Holliday junction resolvase complex"/>
    <property type="evidence" value="ECO:0007669"/>
    <property type="project" value="UniProtKB-UniRule"/>
</dbReference>
<comment type="subunit">
    <text evidence="13">Interacts with EME1.</text>
</comment>
<evidence type="ECO:0000256" key="5">
    <source>
        <dbReference type="ARBA" id="ARBA00022723"/>
    </source>
</evidence>
<comment type="subcellular location">
    <subcellularLocation>
        <location evidence="2 13">Nucleus</location>
    </subcellularLocation>
</comment>
<dbReference type="GO" id="GO:0031297">
    <property type="term" value="P:replication fork processing"/>
    <property type="evidence" value="ECO:0007669"/>
    <property type="project" value="UniProtKB-ARBA"/>
</dbReference>
<feature type="region of interest" description="Disordered" evidence="14">
    <location>
        <begin position="86"/>
        <end position="116"/>
    </location>
</feature>
<evidence type="ECO:0000256" key="13">
    <source>
        <dbReference type="RuleBase" id="RU369042"/>
    </source>
</evidence>
<evidence type="ECO:0000259" key="15">
    <source>
        <dbReference type="SMART" id="SM00891"/>
    </source>
</evidence>
<dbReference type="Pfam" id="PF14716">
    <property type="entry name" value="HHH_8"/>
    <property type="match status" value="1"/>
</dbReference>
<dbReference type="InterPro" id="IPR042530">
    <property type="entry name" value="EME1/EME2_C"/>
</dbReference>
<keyword evidence="11 13" id="KW-0234">DNA repair</keyword>
<keyword evidence="5 13" id="KW-0479">Metal-binding</keyword>
<dbReference type="GO" id="GO:0048257">
    <property type="term" value="F:3'-flap endonuclease activity"/>
    <property type="evidence" value="ECO:0007669"/>
    <property type="project" value="TreeGrafter"/>
</dbReference>
<dbReference type="InterPro" id="IPR010996">
    <property type="entry name" value="HHH_MUS81"/>
</dbReference>
<evidence type="ECO:0000256" key="3">
    <source>
        <dbReference type="ARBA" id="ARBA00010015"/>
    </source>
</evidence>
<evidence type="ECO:0000256" key="6">
    <source>
        <dbReference type="ARBA" id="ARBA00022759"/>
    </source>
</evidence>
<evidence type="ECO:0000256" key="14">
    <source>
        <dbReference type="SAM" id="MobiDB-lite"/>
    </source>
</evidence>
<dbReference type="InterPro" id="IPR011335">
    <property type="entry name" value="Restrct_endonuc-II-like"/>
</dbReference>
<dbReference type="SUPFAM" id="SSF52980">
    <property type="entry name" value="Restriction endonuclease-like"/>
    <property type="match status" value="1"/>
</dbReference>
<keyword evidence="8 13" id="KW-0378">Hydrolase</keyword>
<dbReference type="PANTHER" id="PTHR13451:SF0">
    <property type="entry name" value="CROSSOVER JUNCTION ENDONUCLEASE MUS81"/>
    <property type="match status" value="1"/>
</dbReference>
<keyword evidence="12 13" id="KW-0539">Nucleus</keyword>
<dbReference type="InterPro" id="IPR033309">
    <property type="entry name" value="Mus81"/>
</dbReference>
<dbReference type="GO" id="GO:0008821">
    <property type="term" value="F:crossover junction DNA endonuclease activity"/>
    <property type="evidence" value="ECO:0007669"/>
    <property type="project" value="UniProtKB-UniRule"/>
</dbReference>
<dbReference type="Pfam" id="PF21136">
    <property type="entry name" value="WHD_MUS81"/>
    <property type="match status" value="1"/>
</dbReference>
<evidence type="ECO:0000256" key="1">
    <source>
        <dbReference type="ARBA" id="ARBA00001946"/>
    </source>
</evidence>
<keyword evidence="9 13" id="KW-0460">Magnesium</keyword>
<dbReference type="CDD" id="cd21036">
    <property type="entry name" value="WH_MUS81"/>
    <property type="match status" value="1"/>
</dbReference>
<dbReference type="CDD" id="cd20074">
    <property type="entry name" value="XPF_nuclease_Mus81"/>
    <property type="match status" value="1"/>
</dbReference>
<keyword evidence="17" id="KW-1185">Reference proteome</keyword>
<dbReference type="GO" id="GO:0031573">
    <property type="term" value="P:mitotic intra-S DNA damage checkpoint signaling"/>
    <property type="evidence" value="ECO:0007669"/>
    <property type="project" value="TreeGrafter"/>
</dbReference>
<dbReference type="InterPro" id="IPR027421">
    <property type="entry name" value="DNA_pol_lamdba_lyase_dom_sf"/>
</dbReference>
<accession>A0AA38MSG8</accession>
<dbReference type="Gene3D" id="1.10.150.110">
    <property type="entry name" value="DNA polymerase beta, N-terminal domain-like"/>
    <property type="match status" value="1"/>
</dbReference>